<evidence type="ECO:0000256" key="1">
    <source>
        <dbReference type="SAM" id="SignalP"/>
    </source>
</evidence>
<dbReference type="Pfam" id="PF00395">
    <property type="entry name" value="SLH"/>
    <property type="match status" value="3"/>
</dbReference>
<evidence type="ECO:0000313" key="4">
    <source>
        <dbReference type="Proteomes" id="UP000270468"/>
    </source>
</evidence>
<protein>
    <submittedName>
        <fullName evidence="3">Endo-1,4-beta-xylanase A</fullName>
        <ecNumber evidence="3">3.2.1.8</ecNumber>
    </submittedName>
</protein>
<dbReference type="CDD" id="cd05379">
    <property type="entry name" value="CAP_bacterial"/>
    <property type="match status" value="1"/>
</dbReference>
<dbReference type="Pfam" id="PF00188">
    <property type="entry name" value="CAP"/>
    <property type="match status" value="1"/>
</dbReference>
<feature type="signal peptide" evidence="1">
    <location>
        <begin position="1"/>
        <end position="24"/>
    </location>
</feature>
<keyword evidence="3" id="KW-0326">Glycosidase</keyword>
<keyword evidence="4" id="KW-1185">Reference proteome</keyword>
<dbReference type="InterPro" id="IPR001119">
    <property type="entry name" value="SLH_dom"/>
</dbReference>
<dbReference type="GO" id="GO:0045493">
    <property type="term" value="P:xylan catabolic process"/>
    <property type="evidence" value="ECO:0007669"/>
    <property type="project" value="UniProtKB-KW"/>
</dbReference>
<organism evidence="3 4">
    <name type="scientific">Filibacter tadaridae</name>
    <dbReference type="NCBI Taxonomy" id="2483811"/>
    <lineage>
        <taxon>Bacteria</taxon>
        <taxon>Bacillati</taxon>
        <taxon>Bacillota</taxon>
        <taxon>Bacilli</taxon>
        <taxon>Bacillales</taxon>
        <taxon>Caryophanaceae</taxon>
        <taxon>Filibacter</taxon>
    </lineage>
</organism>
<dbReference type="InterPro" id="IPR035940">
    <property type="entry name" value="CAP_sf"/>
</dbReference>
<dbReference type="InterPro" id="IPR014044">
    <property type="entry name" value="CAP_dom"/>
</dbReference>
<keyword evidence="3" id="KW-0858">Xylan degradation</keyword>
<dbReference type="PANTHER" id="PTHR43308:SF5">
    <property type="entry name" value="S-LAYER PROTEIN _ PEPTIDOGLYCAN ENDO-BETA-N-ACETYLGLUCOSAMINIDASE"/>
    <property type="match status" value="1"/>
</dbReference>
<evidence type="ECO:0000313" key="3">
    <source>
        <dbReference type="EMBL" id="VDC23918.1"/>
    </source>
</evidence>
<name>A0A3P5WQC6_9BACL</name>
<dbReference type="Proteomes" id="UP000270468">
    <property type="component" value="Unassembled WGS sequence"/>
</dbReference>
<feature type="domain" description="SLH" evidence="2">
    <location>
        <begin position="23"/>
        <end position="81"/>
    </location>
</feature>
<feature type="domain" description="SLH" evidence="2">
    <location>
        <begin position="82"/>
        <end position="145"/>
    </location>
</feature>
<accession>A0A3P5WQC6</accession>
<dbReference type="EC" id="3.2.1.8" evidence="3"/>
<proteinExistence type="predicted"/>
<feature type="chain" id="PRO_5018063995" evidence="1">
    <location>
        <begin position="25"/>
        <end position="513"/>
    </location>
</feature>
<keyword evidence="1" id="KW-0732">Signal</keyword>
<dbReference type="RefSeq" id="WP_124069365.1">
    <property type="nucleotide sequence ID" value="NZ_CBCRXF010000003.1"/>
</dbReference>
<dbReference type="OrthoDB" id="9783944at2"/>
<dbReference type="PANTHER" id="PTHR43308">
    <property type="entry name" value="OUTER MEMBRANE PROTEIN ALPHA-RELATED"/>
    <property type="match status" value="1"/>
</dbReference>
<keyword evidence="3" id="KW-0378">Hydrolase</keyword>
<dbReference type="EMBL" id="UXAV01000027">
    <property type="protein sequence ID" value="VDC23918.1"/>
    <property type="molecule type" value="Genomic_DNA"/>
</dbReference>
<evidence type="ECO:0000259" key="2">
    <source>
        <dbReference type="PROSITE" id="PS51272"/>
    </source>
</evidence>
<sequence length="513" mass="56787">MKSVFRIMVITVLLTVSSFMPATAAVIPFKDVGGTYKEAVQYLLTKGITEGISGKEFGTNQNIKRGDAAIFISRALELDVKRAKESGLTDLNSRVSNAVNAVVEAGIASGKTKTTFDPDANITRQEMARMLSNAYNLTAKSNAGFNDVSSKWIQDVSALKENGITYGKTDTTFAPTDRLTRGEFALFIYRAERVAGDTSAQPENESYRQRVKEIQAKWNALQPRYTGPILKEKSSVKPPYKLGKASNEALVDALNMTNFVRFLAHLPSGITLNVSYNEQAQAASLVNAANQSMTHYPLQPTGMDDRLYNSGYAGASSSNIGFGYTDIIESIQQGYMPDSSDSNRESLGHRRWILSPRLQEVGFGYTLDANGTGHTAMKVVAPQMWDNPSVSFETIAWPSESAFPTEFFGNRDPWSVSLNTSIYDPSRTSNVTVQLIRKNDGRKWTFSSKNQKDGYFNIDLESTGYTPYTVIFQPDGIVDYQSGNLFEVKISNIYKHNGEQSIISFQTTFFDLK</sequence>
<dbReference type="InterPro" id="IPR051465">
    <property type="entry name" value="Cell_Envelope_Struct_Comp"/>
</dbReference>
<gene>
    <name evidence="3" type="primary">xynA1</name>
    <name evidence="3" type="ORF">FILTAD_00932</name>
</gene>
<dbReference type="AlphaFoldDB" id="A0A3P5WQC6"/>
<dbReference type="PROSITE" id="PS51272">
    <property type="entry name" value="SLH"/>
    <property type="match status" value="2"/>
</dbReference>
<keyword evidence="3" id="KW-0624">Polysaccharide degradation</keyword>
<keyword evidence="3" id="KW-0119">Carbohydrate metabolism</keyword>
<reference evidence="3 4" key="1">
    <citation type="submission" date="2018-11" db="EMBL/GenBank/DDBJ databases">
        <authorList>
            <person name="Criscuolo A."/>
        </authorList>
    </citation>
    <scope>NUCLEOTIDE SEQUENCE [LARGE SCALE GENOMIC DNA]</scope>
    <source>
        <strain evidence="3">ATB-66</strain>
    </source>
</reference>
<dbReference type="GO" id="GO:0031176">
    <property type="term" value="F:endo-1,4-beta-xylanase activity"/>
    <property type="evidence" value="ECO:0007669"/>
    <property type="project" value="UniProtKB-EC"/>
</dbReference>
<dbReference type="Gene3D" id="3.40.33.10">
    <property type="entry name" value="CAP"/>
    <property type="match status" value="1"/>
</dbReference>